<dbReference type="CDD" id="cd00086">
    <property type="entry name" value="homeodomain"/>
    <property type="match status" value="1"/>
</dbReference>
<name>A0A8C3CTI4_CAIMO</name>
<dbReference type="PROSITE" id="PS00027">
    <property type="entry name" value="HOMEOBOX_1"/>
    <property type="match status" value="1"/>
</dbReference>
<reference evidence="12" key="2">
    <citation type="submission" date="2025-08" db="UniProtKB">
        <authorList>
            <consortium name="Ensembl"/>
        </authorList>
    </citation>
    <scope>IDENTIFICATION</scope>
</reference>
<feature type="domain" description="PBC" evidence="11">
    <location>
        <begin position="40"/>
        <end position="233"/>
    </location>
</feature>
<keyword evidence="7 8" id="KW-0539">Nucleus</keyword>
<dbReference type="GO" id="GO:0000981">
    <property type="term" value="F:DNA-binding transcription factor activity, RNA polymerase II-specific"/>
    <property type="evidence" value="ECO:0007669"/>
    <property type="project" value="InterPro"/>
</dbReference>
<keyword evidence="5 8" id="KW-0371">Homeobox</keyword>
<dbReference type="SUPFAM" id="SSF46689">
    <property type="entry name" value="Homeodomain-like"/>
    <property type="match status" value="1"/>
</dbReference>
<evidence type="ECO:0000259" key="11">
    <source>
        <dbReference type="PROSITE" id="PS51978"/>
    </source>
</evidence>
<feature type="domain" description="Homeobox" evidence="10">
    <location>
        <begin position="232"/>
        <end position="295"/>
    </location>
</feature>
<evidence type="ECO:0000256" key="3">
    <source>
        <dbReference type="ARBA" id="ARBA00023015"/>
    </source>
</evidence>
<dbReference type="InterPro" id="IPR050224">
    <property type="entry name" value="TALE_homeobox"/>
</dbReference>
<keyword evidence="4 8" id="KW-0238">DNA-binding</keyword>
<evidence type="ECO:0000259" key="10">
    <source>
        <dbReference type="PROSITE" id="PS50071"/>
    </source>
</evidence>
<evidence type="ECO:0000256" key="8">
    <source>
        <dbReference type="PROSITE-ProRule" id="PRU00108"/>
    </source>
</evidence>
<dbReference type="GO" id="GO:0003677">
    <property type="term" value="F:DNA binding"/>
    <property type="evidence" value="ECO:0007669"/>
    <property type="project" value="UniProtKB-UniRule"/>
</dbReference>
<keyword evidence="13" id="KW-1185">Reference proteome</keyword>
<proteinExistence type="inferred from homology"/>
<comment type="similarity">
    <text evidence="2">Belongs to the TALE/PBX homeobox family.</text>
</comment>
<feature type="DNA-binding region" description="Homeobox" evidence="8">
    <location>
        <begin position="234"/>
        <end position="296"/>
    </location>
</feature>
<evidence type="ECO:0000256" key="6">
    <source>
        <dbReference type="ARBA" id="ARBA00023163"/>
    </source>
</evidence>
<dbReference type="InterPro" id="IPR008422">
    <property type="entry name" value="KN_HD"/>
</dbReference>
<accession>A0A8C3CTI4</accession>
<evidence type="ECO:0000256" key="9">
    <source>
        <dbReference type="SAM" id="MobiDB-lite"/>
    </source>
</evidence>
<comment type="subcellular location">
    <subcellularLocation>
        <location evidence="1 8">Nucleus</location>
    </subcellularLocation>
</comment>
<dbReference type="InterPro" id="IPR009057">
    <property type="entry name" value="Homeodomain-like_sf"/>
</dbReference>
<keyword evidence="3" id="KW-0805">Transcription regulation</keyword>
<protein>
    <recommendedName>
        <fullName evidence="14">Pre-B-cell leukemia transcription factor 3</fullName>
    </recommendedName>
</protein>
<dbReference type="PANTHER" id="PTHR11850">
    <property type="entry name" value="HOMEOBOX PROTEIN TRANSCRIPTION FACTORS"/>
    <property type="match status" value="1"/>
</dbReference>
<dbReference type="Ensembl" id="ENSCMMT00000028422.1">
    <property type="protein sequence ID" value="ENSCMMP00000025991.1"/>
    <property type="gene ID" value="ENSCMMG00000016056.1"/>
</dbReference>
<keyword evidence="6" id="KW-0804">Transcription</keyword>
<dbReference type="InterPro" id="IPR001356">
    <property type="entry name" value="HD"/>
</dbReference>
<evidence type="ECO:0000256" key="4">
    <source>
        <dbReference type="ARBA" id="ARBA00023125"/>
    </source>
</evidence>
<dbReference type="InterPro" id="IPR017970">
    <property type="entry name" value="Homeobox_CS"/>
</dbReference>
<sequence length="435" mass="47597">MDEQSRMLQTLAGVNLAGHSVQGGMALPPPHGHEGADGDGRKQDIGDILHQIMTITDQSLDEAQAKKHALNCHRMKPALFSVLCEIKEKTGLSIRGAQEEDPPDPQLMRLDNMLLAEGVSGPEKGGGSAAAAAAAAASGGSSDNSIEHSDYRAKLTQIRQIYHTELEKYEQACNEFTTHVMNLLREQSRTRPISPKEIERMVGIIHRKFSSIQMQLKQSTCEAVMILRSRFLDARRKRRNFSKQATEILNEYFYSHLSNPYPSEEAKEELAKKCSITVSQVSNWFGNKRIRYKKNIGKFQEEANLYAAKTAVTAAHAVAAAVQNNQTNSPTTPNSGTYPTRALEHPAVSSVGLRTPQPPGRPGRGSSAGSACPWAAEELCPRGSHGGSVCLAQTSGSFFFSVDILSISHSMKITQNKVRQSSKSVFVELLNLLSR</sequence>
<dbReference type="FunFam" id="1.10.10.60:FF:000008">
    <property type="entry name" value="Pre-B-cell leukemia transcription factor 1"/>
    <property type="match status" value="1"/>
</dbReference>
<dbReference type="Gene3D" id="1.10.10.60">
    <property type="entry name" value="Homeodomain-like"/>
    <property type="match status" value="1"/>
</dbReference>
<dbReference type="PROSITE" id="PS50071">
    <property type="entry name" value="HOMEOBOX_2"/>
    <property type="match status" value="1"/>
</dbReference>
<dbReference type="Pfam" id="PF05920">
    <property type="entry name" value="Homeobox_KN"/>
    <property type="match status" value="1"/>
</dbReference>
<evidence type="ECO:0000313" key="13">
    <source>
        <dbReference type="Proteomes" id="UP000694556"/>
    </source>
</evidence>
<dbReference type="Proteomes" id="UP000694556">
    <property type="component" value="Chromosome 18"/>
</dbReference>
<evidence type="ECO:0000256" key="7">
    <source>
        <dbReference type="ARBA" id="ARBA00023242"/>
    </source>
</evidence>
<reference evidence="12" key="1">
    <citation type="submission" date="2018-09" db="EMBL/GenBank/DDBJ databases">
        <title>Common duck and Muscovy duck high density SNP chip.</title>
        <authorList>
            <person name="Vignal A."/>
            <person name="Thebault N."/>
            <person name="Warren W.C."/>
        </authorList>
    </citation>
    <scope>NUCLEOTIDE SEQUENCE [LARGE SCALE GENOMIC DNA]</scope>
</reference>
<evidence type="ECO:0000256" key="1">
    <source>
        <dbReference type="ARBA" id="ARBA00004123"/>
    </source>
</evidence>
<dbReference type="GO" id="GO:0005634">
    <property type="term" value="C:nucleus"/>
    <property type="evidence" value="ECO:0007669"/>
    <property type="project" value="UniProtKB-SubCell"/>
</dbReference>
<reference evidence="12" key="3">
    <citation type="submission" date="2025-09" db="UniProtKB">
        <authorList>
            <consortium name="Ensembl"/>
        </authorList>
    </citation>
    <scope>IDENTIFICATION</scope>
</reference>
<dbReference type="Pfam" id="PF03792">
    <property type="entry name" value="PBC"/>
    <property type="match status" value="1"/>
</dbReference>
<organism evidence="12 13">
    <name type="scientific">Cairina moschata</name>
    <name type="common">Muscovy duck</name>
    <dbReference type="NCBI Taxonomy" id="8855"/>
    <lineage>
        <taxon>Eukaryota</taxon>
        <taxon>Metazoa</taxon>
        <taxon>Chordata</taxon>
        <taxon>Craniata</taxon>
        <taxon>Vertebrata</taxon>
        <taxon>Euteleostomi</taxon>
        <taxon>Archelosauria</taxon>
        <taxon>Archosauria</taxon>
        <taxon>Dinosauria</taxon>
        <taxon>Saurischia</taxon>
        <taxon>Theropoda</taxon>
        <taxon>Coelurosauria</taxon>
        <taxon>Aves</taxon>
        <taxon>Neognathae</taxon>
        <taxon>Galloanserae</taxon>
        <taxon>Anseriformes</taxon>
        <taxon>Anatidae</taxon>
        <taxon>Anatinae</taxon>
        <taxon>Cairina</taxon>
    </lineage>
</organism>
<feature type="region of interest" description="Disordered" evidence="9">
    <location>
        <begin position="349"/>
        <end position="369"/>
    </location>
</feature>
<dbReference type="AlphaFoldDB" id="A0A8C3CTI4"/>
<dbReference type="InterPro" id="IPR005542">
    <property type="entry name" value="PBX_PBC_dom"/>
</dbReference>
<dbReference type="PROSITE" id="PS51978">
    <property type="entry name" value="PBC"/>
    <property type="match status" value="1"/>
</dbReference>
<evidence type="ECO:0000256" key="2">
    <source>
        <dbReference type="ARBA" id="ARBA00007601"/>
    </source>
</evidence>
<dbReference type="SMART" id="SM00389">
    <property type="entry name" value="HOX"/>
    <property type="match status" value="1"/>
</dbReference>
<evidence type="ECO:0008006" key="14">
    <source>
        <dbReference type="Google" id="ProtNLM"/>
    </source>
</evidence>
<evidence type="ECO:0000256" key="5">
    <source>
        <dbReference type="ARBA" id="ARBA00023155"/>
    </source>
</evidence>
<evidence type="ECO:0000313" key="12">
    <source>
        <dbReference type="Ensembl" id="ENSCMMP00000025991.1"/>
    </source>
</evidence>